<organism evidence="1 2">
    <name type="scientific">Populus trichocarpa</name>
    <name type="common">Western balsam poplar</name>
    <name type="synonym">Populus balsamifera subsp. trichocarpa</name>
    <dbReference type="NCBI Taxonomy" id="3694"/>
    <lineage>
        <taxon>Eukaryota</taxon>
        <taxon>Viridiplantae</taxon>
        <taxon>Streptophyta</taxon>
        <taxon>Embryophyta</taxon>
        <taxon>Tracheophyta</taxon>
        <taxon>Spermatophyta</taxon>
        <taxon>Magnoliopsida</taxon>
        <taxon>eudicotyledons</taxon>
        <taxon>Gunneridae</taxon>
        <taxon>Pentapetalae</taxon>
        <taxon>rosids</taxon>
        <taxon>fabids</taxon>
        <taxon>Malpighiales</taxon>
        <taxon>Salicaceae</taxon>
        <taxon>Saliceae</taxon>
        <taxon>Populus</taxon>
    </lineage>
</organism>
<dbReference type="EMBL" id="CM009292">
    <property type="protein sequence ID" value="KAI9397569.1"/>
    <property type="molecule type" value="Genomic_DNA"/>
</dbReference>
<comment type="caution">
    <text evidence="1">The sequence shown here is derived from an EMBL/GenBank/DDBJ whole genome shotgun (WGS) entry which is preliminary data.</text>
</comment>
<sequence length="92" mass="10365">MSITGSSSSTSDGHELLGANHDEASQAQTLSLDAGSSSANATHKGGVPSKHDVYFRKYISHWKLNHSIKIFQNPEWKPMIDVWFRKFKEKLY</sequence>
<dbReference type="Proteomes" id="UP000006729">
    <property type="component" value="Chromosome 3"/>
</dbReference>
<evidence type="ECO:0000313" key="1">
    <source>
        <dbReference type="EMBL" id="KAI9397569.1"/>
    </source>
</evidence>
<evidence type="ECO:0000313" key="2">
    <source>
        <dbReference type="Proteomes" id="UP000006729"/>
    </source>
</evidence>
<reference evidence="1 2" key="1">
    <citation type="journal article" date="2006" name="Science">
        <title>The genome of black cottonwood, Populus trichocarpa (Torr. &amp; Gray).</title>
        <authorList>
            <person name="Tuskan G.A."/>
            <person name="Difazio S."/>
            <person name="Jansson S."/>
            <person name="Bohlmann J."/>
            <person name="Grigoriev I."/>
            <person name="Hellsten U."/>
            <person name="Putnam N."/>
            <person name="Ralph S."/>
            <person name="Rombauts S."/>
            <person name="Salamov A."/>
            <person name="Schein J."/>
            <person name="Sterck L."/>
            <person name="Aerts A."/>
            <person name="Bhalerao R.R."/>
            <person name="Bhalerao R.P."/>
            <person name="Blaudez D."/>
            <person name="Boerjan W."/>
            <person name="Brun A."/>
            <person name="Brunner A."/>
            <person name="Busov V."/>
            <person name="Campbell M."/>
            <person name="Carlson J."/>
            <person name="Chalot M."/>
            <person name="Chapman J."/>
            <person name="Chen G.L."/>
            <person name="Cooper D."/>
            <person name="Coutinho P.M."/>
            <person name="Couturier J."/>
            <person name="Covert S."/>
            <person name="Cronk Q."/>
            <person name="Cunningham R."/>
            <person name="Davis J."/>
            <person name="Degroeve S."/>
            <person name="Dejardin A."/>
            <person name="Depamphilis C."/>
            <person name="Detter J."/>
            <person name="Dirks B."/>
            <person name="Dubchak I."/>
            <person name="Duplessis S."/>
            <person name="Ehlting J."/>
            <person name="Ellis B."/>
            <person name="Gendler K."/>
            <person name="Goodstein D."/>
            <person name="Gribskov M."/>
            <person name="Grimwood J."/>
            <person name="Groover A."/>
            <person name="Gunter L."/>
            <person name="Hamberger B."/>
            <person name="Heinze B."/>
            <person name="Helariutta Y."/>
            <person name="Henrissat B."/>
            <person name="Holligan D."/>
            <person name="Holt R."/>
            <person name="Huang W."/>
            <person name="Islam-Faridi N."/>
            <person name="Jones S."/>
            <person name="Jones-Rhoades M."/>
            <person name="Jorgensen R."/>
            <person name="Joshi C."/>
            <person name="Kangasjarvi J."/>
            <person name="Karlsson J."/>
            <person name="Kelleher C."/>
            <person name="Kirkpatrick R."/>
            <person name="Kirst M."/>
            <person name="Kohler A."/>
            <person name="Kalluri U."/>
            <person name="Larimer F."/>
            <person name="Leebens-Mack J."/>
            <person name="Leple J.C."/>
            <person name="Locascio P."/>
            <person name="Lou Y."/>
            <person name="Lucas S."/>
            <person name="Martin F."/>
            <person name="Montanini B."/>
            <person name="Napoli C."/>
            <person name="Nelson D.R."/>
            <person name="Nelson C."/>
            <person name="Nieminen K."/>
            <person name="Nilsson O."/>
            <person name="Pereda V."/>
            <person name="Peter G."/>
            <person name="Philippe R."/>
            <person name="Pilate G."/>
            <person name="Poliakov A."/>
            <person name="Razumovskaya J."/>
            <person name="Richardson P."/>
            <person name="Rinaldi C."/>
            <person name="Ritland K."/>
            <person name="Rouze P."/>
            <person name="Ryaboy D."/>
            <person name="Schmutz J."/>
            <person name="Schrader J."/>
            <person name="Segerman B."/>
            <person name="Shin H."/>
            <person name="Siddiqui A."/>
            <person name="Sterky F."/>
            <person name="Terry A."/>
            <person name="Tsai C.J."/>
            <person name="Uberbacher E."/>
            <person name="Unneberg P."/>
            <person name="Vahala J."/>
            <person name="Wall K."/>
            <person name="Wessler S."/>
            <person name="Yang G."/>
            <person name="Yin T."/>
            <person name="Douglas C."/>
            <person name="Marra M."/>
            <person name="Sandberg G."/>
            <person name="Van de Peer Y."/>
            <person name="Rokhsar D."/>
        </authorList>
    </citation>
    <scope>NUCLEOTIDE SEQUENCE [LARGE SCALE GENOMIC DNA]</scope>
    <source>
        <strain evidence="2">cv. Nisqually</strain>
    </source>
</reference>
<gene>
    <name evidence="1" type="ORF">POPTR_003G054301v4</name>
</gene>
<keyword evidence="2" id="KW-1185">Reference proteome</keyword>
<protein>
    <submittedName>
        <fullName evidence="1">Uncharacterized protein</fullName>
    </submittedName>
</protein>
<accession>A0ACC0T7P2</accession>
<proteinExistence type="predicted"/>
<name>A0ACC0T7P2_POPTR</name>